<name>A0A1T4Z3H2_9BACT</name>
<dbReference type="PRINTS" id="PR00625">
    <property type="entry name" value="JDOMAIN"/>
</dbReference>
<dbReference type="GO" id="GO:0003677">
    <property type="term" value="F:DNA binding"/>
    <property type="evidence" value="ECO:0007669"/>
    <property type="project" value="UniProtKB-KW"/>
</dbReference>
<evidence type="ECO:0000313" key="8">
    <source>
        <dbReference type="EMBL" id="SKB08413.1"/>
    </source>
</evidence>
<sequence length="331" mass="36830">MSVEFQDYYATLGLSREASEDEIKKAFRKLARQYHPDVAQDKPAAEAKFKEINEAYEVLSDPEKRKKYDLLGAHWRDAENGMPPPPPRQSRRRAQAGVPEPEFHFGGTGFSDFFEQYFSGGTRYGFPEDDPGGFQYSYTQGGQPRARRGSDIEGDILVTLHEAMHGTVRPISMQSVNPQTGQVETTEFQVRIPPGATDGRRIRVPGHGEPGQGGAPAGDLFLRVRHATHPNFSSREADIYYELDIAPWEAVLGAEIVVPTLDGSIKLRIPAGAENGQKLRAKNRGLPKGKTGERGDFYVVLNVQLPTTLSSEERTLWENLRATSSFRPRAS</sequence>
<dbReference type="InterPro" id="IPR008971">
    <property type="entry name" value="HSP40/DnaJ_pept-bd"/>
</dbReference>
<keyword evidence="3" id="KW-0863">Zinc-finger</keyword>
<keyword evidence="1" id="KW-0479">Metal-binding</keyword>
<keyword evidence="9" id="KW-1185">Reference proteome</keyword>
<evidence type="ECO:0000256" key="2">
    <source>
        <dbReference type="ARBA" id="ARBA00022737"/>
    </source>
</evidence>
<dbReference type="Pfam" id="PF01556">
    <property type="entry name" value="DnaJ_C"/>
    <property type="match status" value="1"/>
</dbReference>
<dbReference type="InterPro" id="IPR036869">
    <property type="entry name" value="J_dom_sf"/>
</dbReference>
<dbReference type="GO" id="GO:0042026">
    <property type="term" value="P:protein refolding"/>
    <property type="evidence" value="ECO:0007669"/>
    <property type="project" value="TreeGrafter"/>
</dbReference>
<dbReference type="InterPro" id="IPR018253">
    <property type="entry name" value="DnaJ_domain_CS"/>
</dbReference>
<dbReference type="SUPFAM" id="SSF46565">
    <property type="entry name" value="Chaperone J-domain"/>
    <property type="match status" value="1"/>
</dbReference>
<evidence type="ECO:0000256" key="5">
    <source>
        <dbReference type="ARBA" id="ARBA00023186"/>
    </source>
</evidence>
<dbReference type="FunFam" id="2.60.260.20:FF:000005">
    <property type="entry name" value="Chaperone protein dnaJ 1, mitochondrial"/>
    <property type="match status" value="1"/>
</dbReference>
<evidence type="ECO:0000256" key="4">
    <source>
        <dbReference type="ARBA" id="ARBA00022833"/>
    </source>
</evidence>
<protein>
    <submittedName>
        <fullName evidence="8">Curved DNA-binding protein</fullName>
    </submittedName>
</protein>
<dbReference type="InterPro" id="IPR002939">
    <property type="entry name" value="DnaJ_C"/>
</dbReference>
<dbReference type="PANTHER" id="PTHR43096:SF52">
    <property type="entry name" value="DNAJ HOMOLOG 1, MITOCHONDRIAL-RELATED"/>
    <property type="match status" value="1"/>
</dbReference>
<evidence type="ECO:0000256" key="3">
    <source>
        <dbReference type="ARBA" id="ARBA00022771"/>
    </source>
</evidence>
<dbReference type="RefSeq" id="WP_078816038.1">
    <property type="nucleotide sequence ID" value="NZ_FUYE01000027.1"/>
</dbReference>
<feature type="domain" description="J" evidence="7">
    <location>
        <begin position="7"/>
        <end position="72"/>
    </location>
</feature>
<dbReference type="GO" id="GO:0008270">
    <property type="term" value="F:zinc ion binding"/>
    <property type="evidence" value="ECO:0007669"/>
    <property type="project" value="UniProtKB-KW"/>
</dbReference>
<dbReference type="GO" id="GO:0005737">
    <property type="term" value="C:cytoplasm"/>
    <property type="evidence" value="ECO:0007669"/>
    <property type="project" value="TreeGrafter"/>
</dbReference>
<dbReference type="CDD" id="cd10747">
    <property type="entry name" value="DnaJ_C"/>
    <property type="match status" value="1"/>
</dbReference>
<dbReference type="OrthoDB" id="9779889at2"/>
<evidence type="ECO:0000256" key="1">
    <source>
        <dbReference type="ARBA" id="ARBA00022723"/>
    </source>
</evidence>
<reference evidence="9" key="1">
    <citation type="submission" date="2017-02" db="EMBL/GenBank/DDBJ databases">
        <authorList>
            <person name="Varghese N."/>
            <person name="Submissions S."/>
        </authorList>
    </citation>
    <scope>NUCLEOTIDE SEQUENCE [LARGE SCALE GENOMIC DNA]</scope>
    <source>
        <strain evidence="9">ATCC 700200</strain>
    </source>
</reference>
<dbReference type="CDD" id="cd06257">
    <property type="entry name" value="DnaJ"/>
    <property type="match status" value="1"/>
</dbReference>
<accession>A0A1T4Z3H2</accession>
<dbReference type="PROSITE" id="PS00636">
    <property type="entry name" value="DNAJ_1"/>
    <property type="match status" value="1"/>
</dbReference>
<dbReference type="Gene3D" id="1.10.287.110">
    <property type="entry name" value="DnaJ domain"/>
    <property type="match status" value="1"/>
</dbReference>
<dbReference type="Gene3D" id="2.60.260.20">
    <property type="entry name" value="Urease metallochaperone UreE, N-terminal domain"/>
    <property type="match status" value="2"/>
</dbReference>
<feature type="region of interest" description="Disordered" evidence="6">
    <location>
        <begin position="75"/>
        <end position="99"/>
    </location>
</feature>
<dbReference type="Pfam" id="PF00226">
    <property type="entry name" value="DnaJ"/>
    <property type="match status" value="1"/>
</dbReference>
<dbReference type="GO" id="GO:0051082">
    <property type="term" value="F:unfolded protein binding"/>
    <property type="evidence" value="ECO:0007669"/>
    <property type="project" value="InterPro"/>
</dbReference>
<dbReference type="InterPro" id="IPR001623">
    <property type="entry name" value="DnaJ_domain"/>
</dbReference>
<keyword evidence="2" id="KW-0677">Repeat</keyword>
<evidence type="ECO:0000313" key="9">
    <source>
        <dbReference type="Proteomes" id="UP000190774"/>
    </source>
</evidence>
<organism evidence="8 9">
    <name type="scientific">Prosthecobacter debontii</name>
    <dbReference type="NCBI Taxonomy" id="48467"/>
    <lineage>
        <taxon>Bacteria</taxon>
        <taxon>Pseudomonadati</taxon>
        <taxon>Verrucomicrobiota</taxon>
        <taxon>Verrucomicrobiia</taxon>
        <taxon>Verrucomicrobiales</taxon>
        <taxon>Verrucomicrobiaceae</taxon>
        <taxon>Prosthecobacter</taxon>
    </lineage>
</organism>
<keyword evidence="5" id="KW-0143">Chaperone</keyword>
<dbReference type="Proteomes" id="UP000190774">
    <property type="component" value="Unassembled WGS sequence"/>
</dbReference>
<keyword evidence="4" id="KW-0862">Zinc</keyword>
<dbReference type="SMART" id="SM00271">
    <property type="entry name" value="DnaJ"/>
    <property type="match status" value="1"/>
</dbReference>
<dbReference type="PANTHER" id="PTHR43096">
    <property type="entry name" value="DNAJ HOMOLOG 1, MITOCHONDRIAL-RELATED"/>
    <property type="match status" value="1"/>
</dbReference>
<gene>
    <name evidence="8" type="ORF">SAMN02745166_04935</name>
</gene>
<dbReference type="PROSITE" id="PS50076">
    <property type="entry name" value="DNAJ_2"/>
    <property type="match status" value="1"/>
</dbReference>
<proteinExistence type="predicted"/>
<dbReference type="AlphaFoldDB" id="A0A1T4Z3H2"/>
<evidence type="ECO:0000259" key="7">
    <source>
        <dbReference type="PROSITE" id="PS50076"/>
    </source>
</evidence>
<dbReference type="STRING" id="48467.SAMN02745166_04935"/>
<keyword evidence="8" id="KW-0238">DNA-binding</keyword>
<dbReference type="EMBL" id="FUYE01000027">
    <property type="protein sequence ID" value="SKB08413.1"/>
    <property type="molecule type" value="Genomic_DNA"/>
</dbReference>
<evidence type="ECO:0000256" key="6">
    <source>
        <dbReference type="SAM" id="MobiDB-lite"/>
    </source>
</evidence>
<dbReference type="SUPFAM" id="SSF49493">
    <property type="entry name" value="HSP40/DnaJ peptide-binding domain"/>
    <property type="match status" value="2"/>
</dbReference>